<evidence type="ECO:0000256" key="1">
    <source>
        <dbReference type="SAM" id="Phobius"/>
    </source>
</evidence>
<keyword evidence="3" id="KW-1185">Reference proteome</keyword>
<protein>
    <submittedName>
        <fullName evidence="2">Uncharacterized protein</fullName>
    </submittedName>
</protein>
<reference evidence="2 3" key="1">
    <citation type="submission" date="2020-07" db="EMBL/GenBank/DDBJ databases">
        <title>Sequencing the genomes of 1000 actinobacteria strains.</title>
        <authorList>
            <person name="Klenk H.-P."/>
        </authorList>
    </citation>
    <scope>NUCLEOTIDE SEQUENCE [LARGE SCALE GENOMIC DNA]</scope>
    <source>
        <strain evidence="2 3">DSM 21349</strain>
    </source>
</reference>
<name>A0A7W3IWM9_9ACTN</name>
<dbReference type="AlphaFoldDB" id="A0A7W3IWM9"/>
<comment type="caution">
    <text evidence="2">The sequence shown here is derived from an EMBL/GenBank/DDBJ whole genome shotgun (WGS) entry which is preliminary data.</text>
</comment>
<proteinExistence type="predicted"/>
<keyword evidence="1" id="KW-0812">Transmembrane</keyword>
<evidence type="ECO:0000313" key="2">
    <source>
        <dbReference type="EMBL" id="MBA8801968.1"/>
    </source>
</evidence>
<feature type="transmembrane region" description="Helical" evidence="1">
    <location>
        <begin position="20"/>
        <end position="43"/>
    </location>
</feature>
<organism evidence="2 3">
    <name type="scientific">Nocardioides ginsengisegetis</name>
    <dbReference type="NCBI Taxonomy" id="661491"/>
    <lineage>
        <taxon>Bacteria</taxon>
        <taxon>Bacillati</taxon>
        <taxon>Actinomycetota</taxon>
        <taxon>Actinomycetes</taxon>
        <taxon>Propionibacteriales</taxon>
        <taxon>Nocardioidaceae</taxon>
        <taxon>Nocardioides</taxon>
    </lineage>
</organism>
<dbReference type="RefSeq" id="WP_182536132.1">
    <property type="nucleotide sequence ID" value="NZ_JACGXA010000001.1"/>
</dbReference>
<accession>A0A7W3IWM9</accession>
<gene>
    <name evidence="2" type="ORF">FB382_000259</name>
</gene>
<keyword evidence="1" id="KW-1133">Transmembrane helix</keyword>
<keyword evidence="1" id="KW-0472">Membrane</keyword>
<dbReference type="EMBL" id="JACGXA010000001">
    <property type="protein sequence ID" value="MBA8801968.1"/>
    <property type="molecule type" value="Genomic_DNA"/>
</dbReference>
<dbReference type="Proteomes" id="UP000580910">
    <property type="component" value="Unassembled WGS sequence"/>
</dbReference>
<sequence>MWLHPSIALAAGHYFHWGVISISATNASIIVSMVVVFLLAIVLPFPHGKREDPTDRDPR</sequence>
<evidence type="ECO:0000313" key="3">
    <source>
        <dbReference type="Proteomes" id="UP000580910"/>
    </source>
</evidence>